<dbReference type="Proteomes" id="UP001445732">
    <property type="component" value="Unassembled WGS sequence"/>
</dbReference>
<evidence type="ECO:0000313" key="2">
    <source>
        <dbReference type="Proteomes" id="UP001445732"/>
    </source>
</evidence>
<gene>
    <name evidence="1" type="ORF">ABN401_01540</name>
</gene>
<evidence type="ECO:0000313" key="1">
    <source>
        <dbReference type="EMBL" id="MEQ7153889.1"/>
    </source>
</evidence>
<proteinExistence type="predicted"/>
<organism evidence="1 2">
    <name type="scientific">Brevundimonas aurifodinae</name>
    <dbReference type="NCBI Taxonomy" id="1508312"/>
    <lineage>
        <taxon>Bacteria</taxon>
        <taxon>Pseudomonadati</taxon>
        <taxon>Pseudomonadota</taxon>
        <taxon>Alphaproteobacteria</taxon>
        <taxon>Caulobacterales</taxon>
        <taxon>Caulobacteraceae</taxon>
        <taxon>Brevundimonas</taxon>
    </lineage>
</organism>
<reference evidence="1 2" key="1">
    <citation type="submission" date="2024-06" db="EMBL/GenBank/DDBJ databases">
        <title>Brevundimonas sp. C11.</title>
        <authorList>
            <person name="Maltman C."/>
        </authorList>
    </citation>
    <scope>NUCLEOTIDE SEQUENCE [LARGE SCALE GENOMIC DNA]</scope>
    <source>
        <strain evidence="1 2">C11</strain>
    </source>
</reference>
<protein>
    <submittedName>
        <fullName evidence="1">DUF1493 family protein</fullName>
    </submittedName>
</protein>
<dbReference type="EMBL" id="JBEGDD010000001">
    <property type="protein sequence ID" value="MEQ7153889.1"/>
    <property type="molecule type" value="Genomic_DNA"/>
</dbReference>
<dbReference type="RefSeq" id="WP_349683050.1">
    <property type="nucleotide sequence ID" value="NZ_JBEGDD010000001.1"/>
</dbReference>
<comment type="caution">
    <text evidence="1">The sequence shown here is derived from an EMBL/GenBank/DDBJ whole genome shotgun (WGS) entry which is preliminary data.</text>
</comment>
<accession>A0ABV1NJS2</accession>
<sequence length="141" mass="16815">MSETRRELSAWFADFSRETLTLDGEADLFALYGIEGDDAFEFMDAFVNRFDVEVDGYRWYFHHAEEGMNIGGWFFKPPYRRVQRMPITPDLMVEAIDGKHWPVQYPPHDLPTVRWDIRVNQMMFVVPVVLFSLWLWNRFVA</sequence>
<keyword evidence="2" id="KW-1185">Reference proteome</keyword>
<name>A0ABV1NJS2_9CAUL</name>